<dbReference type="GO" id="GO:0019700">
    <property type="term" value="P:organic phosphonate catabolic process"/>
    <property type="evidence" value="ECO:0007669"/>
    <property type="project" value="InterPro"/>
</dbReference>
<gene>
    <name evidence="3" type="primary">phnP</name>
    <name evidence="2" type="ORF">RCC75_09225</name>
    <name evidence="3" type="ORF">RCG00_00045</name>
</gene>
<dbReference type="NCBIfam" id="TIGR03307">
    <property type="entry name" value="PhnP"/>
    <property type="match status" value="1"/>
</dbReference>
<evidence type="ECO:0000313" key="2">
    <source>
        <dbReference type="EMBL" id="MDQ5768708.1"/>
    </source>
</evidence>
<feature type="domain" description="Metallo-beta-lactamase" evidence="1">
    <location>
        <begin position="55"/>
        <end position="226"/>
    </location>
</feature>
<proteinExistence type="predicted"/>
<dbReference type="PANTHER" id="PTHR42663:SF6">
    <property type="entry name" value="HYDROLASE C777.06C-RELATED"/>
    <property type="match status" value="1"/>
</dbReference>
<evidence type="ECO:0000313" key="4">
    <source>
        <dbReference type="Proteomes" id="UP001223336"/>
    </source>
</evidence>
<protein>
    <submittedName>
        <fullName evidence="3">Phosphonate metabolism protein PhnP</fullName>
        <ecNumber evidence="3">3.1.4.55</ecNumber>
    </submittedName>
</protein>
<accession>A0AA51MI04</accession>
<dbReference type="EC" id="3.1.4.55" evidence="3"/>
<organism evidence="3">
    <name type="scientific">Thiothrix subterranea</name>
    <dbReference type="NCBI Taxonomy" id="2735563"/>
    <lineage>
        <taxon>Bacteria</taxon>
        <taxon>Pseudomonadati</taxon>
        <taxon>Pseudomonadota</taxon>
        <taxon>Gammaproteobacteria</taxon>
        <taxon>Thiotrichales</taxon>
        <taxon>Thiotrichaceae</taxon>
        <taxon>Thiothrix</taxon>
    </lineage>
</organism>
<dbReference type="InterPro" id="IPR036866">
    <property type="entry name" value="RibonucZ/Hydroxyglut_hydro"/>
</dbReference>
<reference evidence="3 4" key="1">
    <citation type="submission" date="2023-08" db="EMBL/GenBank/DDBJ databases">
        <title>New molecular markers tilS and rpoB for phylogenetic and monitoring studies of the genus Thiothrix biodiversity.</title>
        <authorList>
            <person name="Ravin N.V."/>
            <person name="Smolyakov D."/>
            <person name="Markov N.D."/>
            <person name="Beletsky A.V."/>
            <person name="Mardanov A.V."/>
            <person name="Rudenko T.S."/>
            <person name="Grabovich M.Y."/>
        </authorList>
    </citation>
    <scope>NUCLEOTIDE SEQUENCE</scope>
    <source>
        <strain evidence="3">DNT52</strain>
        <strain evidence="2 4">H33</strain>
        <plasmid evidence="3">pThsubDNT52_1</plasmid>
    </source>
</reference>
<dbReference type="Proteomes" id="UP001223336">
    <property type="component" value="Unassembled WGS sequence"/>
</dbReference>
<dbReference type="AlphaFoldDB" id="A0AA51MI04"/>
<evidence type="ECO:0000259" key="1">
    <source>
        <dbReference type="Pfam" id="PF12706"/>
    </source>
</evidence>
<dbReference type="Gene3D" id="3.60.15.10">
    <property type="entry name" value="Ribonuclease Z/Hydroxyacylglutathione hydrolase-like"/>
    <property type="match status" value="1"/>
</dbReference>
<dbReference type="InterPro" id="IPR017693">
    <property type="entry name" value="Phosphonate_metab_PhnP"/>
</dbReference>
<dbReference type="GO" id="GO:0103043">
    <property type="term" value="F:phosphoribosyl 1,2-cyclic phosphate phosphodiesterase activity"/>
    <property type="evidence" value="ECO:0007669"/>
    <property type="project" value="UniProtKB-EC"/>
</dbReference>
<dbReference type="CDD" id="cd07736">
    <property type="entry name" value="PhnP-like_MBL-fold"/>
    <property type="match status" value="1"/>
</dbReference>
<evidence type="ECO:0000313" key="3">
    <source>
        <dbReference type="EMBL" id="WML84859.1"/>
    </source>
</evidence>
<dbReference type="Proteomes" id="UP001229862">
    <property type="component" value="Plasmid pThsubDNT52_1"/>
</dbReference>
<dbReference type="InterPro" id="IPR035682">
    <property type="entry name" value="PhnP_MBL"/>
</dbReference>
<keyword evidence="4" id="KW-1185">Reference proteome</keyword>
<dbReference type="InterPro" id="IPR001279">
    <property type="entry name" value="Metallo-B-lactamas"/>
</dbReference>
<dbReference type="PANTHER" id="PTHR42663">
    <property type="entry name" value="HYDROLASE C777.06C-RELATED-RELATED"/>
    <property type="match status" value="1"/>
</dbReference>
<sequence length="256" mass="28101">MPTIDGLTLQLLGTGNAAGLPVYGCHCTACEQARADDRLRRRPCSALLSNGEQQVLLDAGLMDLAERFPPGSLSHILLTHYHPDHVQGLFHLRWGKNTRIPVISPDDAEGCADLYKHPGILDFSQRAYPFRSFRLGGVHVTPLPLNHSKLTLGYCLEQGGKVFAYLTDTAGLQTEVQDFLHAAQPDYVVMDCSFPPATATPRGHNDLNTLLALHESIQPKQTVLTHLDHTLDVWLLENPSVLPESVRVGFDGMVLA</sequence>
<dbReference type="EMBL" id="CP133216">
    <property type="protein sequence ID" value="WML84859.1"/>
    <property type="molecule type" value="Genomic_DNA"/>
</dbReference>
<keyword evidence="3" id="KW-0378">Hydrolase</keyword>
<name>A0AA51MI04_9GAMM</name>
<dbReference type="RefSeq" id="WP_308134677.1">
    <property type="nucleotide sequence ID" value="NZ_CP133216.1"/>
</dbReference>
<geneLocation type="plasmid" evidence="3">
    <name>pThsubDNT52_1</name>
</geneLocation>
<keyword evidence="3" id="KW-0614">Plasmid</keyword>
<dbReference type="SUPFAM" id="SSF56281">
    <property type="entry name" value="Metallo-hydrolase/oxidoreductase"/>
    <property type="match status" value="1"/>
</dbReference>
<dbReference type="Pfam" id="PF12706">
    <property type="entry name" value="Lactamase_B_2"/>
    <property type="match status" value="1"/>
</dbReference>
<dbReference type="EMBL" id="JAVFKN010000010">
    <property type="protein sequence ID" value="MDQ5768708.1"/>
    <property type="molecule type" value="Genomic_DNA"/>
</dbReference>